<evidence type="ECO:0000313" key="1">
    <source>
        <dbReference type="EMBL" id="SFJ27988.1"/>
    </source>
</evidence>
<dbReference type="SUPFAM" id="SSF47598">
    <property type="entry name" value="Ribbon-helix-helix"/>
    <property type="match status" value="1"/>
</dbReference>
<proteinExistence type="predicted"/>
<accession>A0A1I3Q2C1</accession>
<dbReference type="GO" id="GO:0006355">
    <property type="term" value="P:regulation of DNA-templated transcription"/>
    <property type="evidence" value="ECO:0007669"/>
    <property type="project" value="InterPro"/>
</dbReference>
<organism evidence="1 2">
    <name type="scientific">Aquamicrobium aerolatum DSM 21857</name>
    <dbReference type="NCBI Taxonomy" id="1121003"/>
    <lineage>
        <taxon>Bacteria</taxon>
        <taxon>Pseudomonadati</taxon>
        <taxon>Pseudomonadota</taxon>
        <taxon>Alphaproteobacteria</taxon>
        <taxon>Hyphomicrobiales</taxon>
        <taxon>Phyllobacteriaceae</taxon>
        <taxon>Aerobium</taxon>
    </lineage>
</organism>
<dbReference type="Proteomes" id="UP000242763">
    <property type="component" value="Unassembled WGS sequence"/>
</dbReference>
<reference evidence="2" key="1">
    <citation type="submission" date="2016-10" db="EMBL/GenBank/DDBJ databases">
        <authorList>
            <person name="Varghese N."/>
            <person name="Submissions S."/>
        </authorList>
    </citation>
    <scope>NUCLEOTIDE SEQUENCE [LARGE SCALE GENOMIC DNA]</scope>
    <source>
        <strain evidence="2">DSM 21857</strain>
    </source>
</reference>
<dbReference type="EMBL" id="FORF01000014">
    <property type="protein sequence ID" value="SFJ27988.1"/>
    <property type="molecule type" value="Genomic_DNA"/>
</dbReference>
<evidence type="ECO:0000313" key="2">
    <source>
        <dbReference type="Proteomes" id="UP000242763"/>
    </source>
</evidence>
<dbReference type="Pfam" id="PF21983">
    <property type="entry name" value="NikA-like"/>
    <property type="match status" value="1"/>
</dbReference>
<dbReference type="AlphaFoldDB" id="A0A1I3Q2C1"/>
<dbReference type="InterPro" id="IPR053842">
    <property type="entry name" value="NikA-like"/>
</dbReference>
<dbReference type="STRING" id="1121003.SAMN03080618_02501"/>
<keyword evidence="2" id="KW-1185">Reference proteome</keyword>
<protein>
    <recommendedName>
        <fullName evidence="3">DUF1778 domain-containing protein</fullName>
    </recommendedName>
</protein>
<evidence type="ECO:0008006" key="3">
    <source>
        <dbReference type="Google" id="ProtNLM"/>
    </source>
</evidence>
<dbReference type="Gene3D" id="1.20.5.780">
    <property type="entry name" value="Single helix bin"/>
    <property type="match status" value="1"/>
</dbReference>
<dbReference type="InterPro" id="IPR010985">
    <property type="entry name" value="Ribbon_hlx_hlx"/>
</dbReference>
<dbReference type="RefSeq" id="WP_139207920.1">
    <property type="nucleotide sequence ID" value="NZ_FORF01000014.1"/>
</dbReference>
<name>A0A1I3Q2C1_9HYPH</name>
<sequence>MAARKTKDELIRARVSQEEKRALFEAAHKCGMTLSDFLRVTAEKAARKVAA</sequence>
<gene>
    <name evidence="1" type="ORF">SAMN03080618_02501</name>
</gene>